<evidence type="ECO:0000256" key="1">
    <source>
        <dbReference type="ARBA" id="ARBA00009422"/>
    </source>
</evidence>
<evidence type="ECO:0008006" key="7">
    <source>
        <dbReference type="Google" id="ProtNLM"/>
    </source>
</evidence>
<sequence length="1915" mass="214736">MNPDNKNSNDTTNNNSLGLPPAMEPSISTTTFRRDYDALLKQVLEESSEDEEDLLNHIDIDLNAATAELPEDLRAALEDRSLADKYLANLKTFMSHRRSQSINSDYSIPNTPLQSTFSNQPLMSPKPFDRIQPDPLSKVLDAVPYQTRLINGVPSLTLLEQKFHTHRIPELDLPAVSDTVIQTSLNGLYKIRDDLYIHLNGGPLVNSTTQHNIGEKKKQKVINLLDDISKEIGLYEEFVKKANYLSLESILNESSDEEEDYSDTFNDADSSLLNFDSASEISKTIPGSPSFLLSTSPRRTGSQLSLSSPVSSQMLRQRLGSSTGDSTSTSASVSASASASVSASAQSSLDILDTDNSTYGKDNIEPWEAFKWMPLSKISSQLYSDAIKKESGLISVMIASGVLAIGTTRSLVFVYDYSQNLKCILGDSTRAIELGSVTSLAVSADHTTIACGHSQGYIVVWDIRKPSHPIRTIDPISASQVAGALSTPQQQVPRKEGHVKGSSILHIGFVGVKKTDIVSGDDQGMAFYHALYKVIMVNAVDTTRILGRYQNLSLTPEIQRAQTLAANARLRLQSPSVLPKSRRPSTVFAMQPLPLGQIPHPAENFGLVALLTPYKMIIVGLKPSPQTMYKFLKPKMVAHPDHVVDADDRSKANIEPLSGCLAWLPSIKLGHNGNKEAPKSKDQLVSSDPMLAFAWGNHLFILRVSVSNNQDVKQPHTNSRGPRLPATPLPKPNKKGTNLEFVKIGEWKCKDAIVGVQWINRQILVLFTPNEEMILFDPKNMIETQHTSIRTKQLVYHDWFNAPLKDLVVDAANLTVDSPENSSILKSVEMAYFGSIKGYKGKIFLLGMNQIYMGTLLSWKDRILALGQAGDLLETIELATSFYNGIGIQTVLGLPEEEKARKALVGESLMEILIASLNYTFSSKRTYEGMADEVVGGETVVFRNLAQGCVEACLSMKNTTFLFDTVYERFAENNVKGIFLEVLEPCIVEDRVPDVPPSIMKDLVDHYSKKRLLDELEQVIWHVNPRNLDIDQIVSMCHREGMYEAMMYVWNKSMHDYVSPVVEMLKVIRSVLRDEANSDNQQNIHNRQNSEKLFEYLKLILTGKSFPEGSTILASDEASDARSAVYSFVFSGRCVVWPPVGGKLVLTADDDEGFSEPTYPYLRLLLRFNTKKFLEAMEIAFEDPWLNGGEDILSSKFEDEVPGKVISRQIIVNTLLDVMGGGLTGNGLPLPPPRPKQSISGSTVQSFSTNRQTPNHLHITVPSSSSGFNDHHAFSTYDYVSNENIILLYMFIASNLHMYTTFILLPPKTLHKVLVRLAEDHDPNTRIDREKAVQNLLTVYTPGNQEQIVGLYEDAGFWKVLEDVYRRDKKYGKLVEAYLKDDERREEVFNCVQKLLSSSDLNERQKEEVKRVFMIRISQFVEIDGQKAANIVENFMKSDHADAIRRLEEDQEFDDDEHHVTADKRLFSYLRGLLEPYEEQNEDDENQVHQGLIKEIHIPHVDGAIQERYIELMCRFDPSGVFNYFNTKLNDTISLDKVQQSCEKYGVMDAVVWIMEKSGNTQGALEKMLDVAKDKNAAILKILKDHINTEANWTFEEQSTINSCLIGLNGVLRVSTRLCESSSISTATTYQTEIDDDNLPELSRGGEDSSTGDDNDEEFVQNDLVEILWFRLLDAYFEGSIDIYNALGTDNSNKIPLEVRQLITTAYKSFVQSILTSLLLSTSPQVSLPRLLLKLIHSQARGETTFADFRDIFLSMLDTYKYEGKLLEMTNRLFDRDLFGSVEDMVTKRGKGWRPSRAVCEICGVNILDLSLLQPSLAWGFDDEEQQNEKEDEEEQDEQQQQQQQQLQKRYVLFHCGHGFHTECLERQLGTDQECIVCQHGNPQAKPILPPISTTSSTTESLPTTKTLKGKEKAT</sequence>
<dbReference type="InterPro" id="IPR059070">
    <property type="entry name" value="TPR_VPS8_2"/>
</dbReference>
<dbReference type="PANTHER" id="PTHR12616:SF8">
    <property type="entry name" value="VACUOLAR PROTEIN SORTING-ASSOCIATED PROTEIN 8 HOMOLOG"/>
    <property type="match status" value="1"/>
</dbReference>
<feature type="domain" description="VPS8-like TPR-like repeats" evidence="4">
    <location>
        <begin position="1598"/>
        <end position="1789"/>
    </location>
</feature>
<feature type="compositionally biased region" description="Polar residues" evidence="2">
    <location>
        <begin position="711"/>
        <end position="720"/>
    </location>
</feature>
<keyword evidence="6" id="KW-1185">Reference proteome</keyword>
<accession>A0A8H7QF34</accession>
<gene>
    <name evidence="5" type="ORF">INT46_001847</name>
</gene>
<feature type="region of interest" description="Disordered" evidence="2">
    <location>
        <begin position="290"/>
        <end position="330"/>
    </location>
</feature>
<feature type="region of interest" description="Disordered" evidence="2">
    <location>
        <begin position="711"/>
        <end position="732"/>
    </location>
</feature>
<dbReference type="Gene3D" id="2.130.10.10">
    <property type="entry name" value="YVTN repeat-like/Quinoprotein amine dehydrogenase"/>
    <property type="match status" value="1"/>
</dbReference>
<dbReference type="Pfam" id="PF23410">
    <property type="entry name" value="Beta-prop_VPS8"/>
    <property type="match status" value="1"/>
</dbReference>
<evidence type="ECO:0000313" key="5">
    <source>
        <dbReference type="EMBL" id="KAG2191231.1"/>
    </source>
</evidence>
<dbReference type="GO" id="GO:0006623">
    <property type="term" value="P:protein targeting to vacuole"/>
    <property type="evidence" value="ECO:0007669"/>
    <property type="project" value="InterPro"/>
</dbReference>
<name>A0A8H7QF34_9FUNG</name>
<organism evidence="5 6">
    <name type="scientific">Mucor plumbeus</name>
    <dbReference type="NCBI Taxonomy" id="97098"/>
    <lineage>
        <taxon>Eukaryota</taxon>
        <taxon>Fungi</taxon>
        <taxon>Fungi incertae sedis</taxon>
        <taxon>Mucoromycota</taxon>
        <taxon>Mucoromycotina</taxon>
        <taxon>Mucoromycetes</taxon>
        <taxon>Mucorales</taxon>
        <taxon>Mucorineae</taxon>
        <taxon>Mucoraceae</taxon>
        <taxon>Mucor</taxon>
    </lineage>
</organism>
<proteinExistence type="inferred from homology"/>
<feature type="compositionally biased region" description="Polar residues" evidence="2">
    <location>
        <begin position="290"/>
        <end position="301"/>
    </location>
</feature>
<evidence type="ECO:0000256" key="2">
    <source>
        <dbReference type="SAM" id="MobiDB-lite"/>
    </source>
</evidence>
<dbReference type="Pfam" id="PF12816">
    <property type="entry name" value="TPR_Vps8"/>
    <property type="match status" value="1"/>
</dbReference>
<dbReference type="InterPro" id="IPR036322">
    <property type="entry name" value="WD40_repeat_dom_sf"/>
</dbReference>
<feature type="region of interest" description="Disordered" evidence="2">
    <location>
        <begin position="1229"/>
        <end position="1252"/>
    </location>
</feature>
<feature type="compositionally biased region" description="Low complexity" evidence="2">
    <location>
        <begin position="1891"/>
        <end position="1907"/>
    </location>
</feature>
<dbReference type="Pfam" id="PF25066">
    <property type="entry name" value="TPR_VPS8_2"/>
    <property type="match status" value="1"/>
</dbReference>
<feature type="region of interest" description="Disordered" evidence="2">
    <location>
        <begin position="1"/>
        <end position="25"/>
    </location>
</feature>
<feature type="compositionally biased region" description="Low complexity" evidence="2">
    <location>
        <begin position="321"/>
        <end position="330"/>
    </location>
</feature>
<dbReference type="EMBL" id="JAEPRC010000849">
    <property type="protein sequence ID" value="KAG2191231.1"/>
    <property type="molecule type" value="Genomic_DNA"/>
</dbReference>
<feature type="region of interest" description="Disordered" evidence="2">
    <location>
        <begin position="1635"/>
        <end position="1656"/>
    </location>
</feature>
<evidence type="ECO:0000313" key="6">
    <source>
        <dbReference type="Proteomes" id="UP000650833"/>
    </source>
</evidence>
<protein>
    <recommendedName>
        <fullName evidence="7">Vacuolar protein sorting-associated protein 8 central domain-containing protein</fullName>
    </recommendedName>
</protein>
<dbReference type="Pfam" id="PF23413">
    <property type="entry name" value="zf_RING_Vps8_fungal"/>
    <property type="match status" value="1"/>
</dbReference>
<dbReference type="Gene3D" id="3.30.40.10">
    <property type="entry name" value="Zinc/RING finger domain, C3HC4 (zinc finger)"/>
    <property type="match status" value="1"/>
</dbReference>
<comment type="similarity">
    <text evidence="1">Belongs to the VPS8 family.</text>
</comment>
<reference evidence="5" key="1">
    <citation type="submission" date="2020-12" db="EMBL/GenBank/DDBJ databases">
        <title>Metabolic potential, ecology and presence of endohyphal bacteria is reflected in genomic diversity of Mucoromycotina.</title>
        <authorList>
            <person name="Muszewska A."/>
            <person name="Okrasinska A."/>
            <person name="Steczkiewicz K."/>
            <person name="Drgas O."/>
            <person name="Orlowska M."/>
            <person name="Perlinska-Lenart U."/>
            <person name="Aleksandrzak-Piekarczyk T."/>
            <person name="Szatraj K."/>
            <person name="Zielenkiewicz U."/>
            <person name="Pilsyk S."/>
            <person name="Malc E."/>
            <person name="Mieczkowski P."/>
            <person name="Kruszewska J.S."/>
            <person name="Biernat P."/>
            <person name="Pawlowska J."/>
        </authorList>
    </citation>
    <scope>NUCLEOTIDE SEQUENCE</scope>
    <source>
        <strain evidence="5">CBS 226.32</strain>
    </source>
</reference>
<feature type="region of interest" description="Disordered" evidence="2">
    <location>
        <begin position="1823"/>
        <end position="1844"/>
    </location>
</feature>
<feature type="domain" description="Vacuolar protein sorting-associated protein 8 central" evidence="3">
    <location>
        <begin position="978"/>
        <end position="1181"/>
    </location>
</feature>
<feature type="region of interest" description="Disordered" evidence="2">
    <location>
        <begin position="1886"/>
        <end position="1915"/>
    </location>
</feature>
<dbReference type="SUPFAM" id="SSF57850">
    <property type="entry name" value="RING/U-box"/>
    <property type="match status" value="1"/>
</dbReference>
<dbReference type="GO" id="GO:0005770">
    <property type="term" value="C:late endosome"/>
    <property type="evidence" value="ECO:0007669"/>
    <property type="project" value="TreeGrafter"/>
</dbReference>
<comment type="caution">
    <text evidence="5">The sequence shown here is derived from an EMBL/GenBank/DDBJ whole genome shotgun (WGS) entry which is preliminary data.</text>
</comment>
<feature type="compositionally biased region" description="Low complexity" evidence="2">
    <location>
        <begin position="302"/>
        <end position="313"/>
    </location>
</feature>
<feature type="compositionally biased region" description="Acidic residues" evidence="2">
    <location>
        <begin position="1823"/>
        <end position="1838"/>
    </location>
</feature>
<dbReference type="InterPro" id="IPR013083">
    <property type="entry name" value="Znf_RING/FYVE/PHD"/>
</dbReference>
<dbReference type="OrthoDB" id="289913at2759"/>
<dbReference type="InterPro" id="IPR015943">
    <property type="entry name" value="WD40/YVTN_repeat-like_dom_sf"/>
</dbReference>
<dbReference type="InterPro" id="IPR045111">
    <property type="entry name" value="Vps41/Vps8"/>
</dbReference>
<dbReference type="GO" id="GO:0034058">
    <property type="term" value="P:endosomal vesicle fusion"/>
    <property type="evidence" value="ECO:0007669"/>
    <property type="project" value="TreeGrafter"/>
</dbReference>
<dbReference type="Proteomes" id="UP000650833">
    <property type="component" value="Unassembled WGS sequence"/>
</dbReference>
<feature type="compositionally biased region" description="Low complexity" evidence="2">
    <location>
        <begin position="1"/>
        <end position="16"/>
    </location>
</feature>
<feature type="compositionally biased region" description="Polar residues" evidence="2">
    <location>
        <begin position="1237"/>
        <end position="1252"/>
    </location>
</feature>
<dbReference type="GO" id="GO:0030897">
    <property type="term" value="C:HOPS complex"/>
    <property type="evidence" value="ECO:0007669"/>
    <property type="project" value="TreeGrafter"/>
</dbReference>
<evidence type="ECO:0000259" key="4">
    <source>
        <dbReference type="Pfam" id="PF25066"/>
    </source>
</evidence>
<dbReference type="SUPFAM" id="SSF50978">
    <property type="entry name" value="WD40 repeat-like"/>
    <property type="match status" value="1"/>
</dbReference>
<evidence type="ECO:0000259" key="3">
    <source>
        <dbReference type="Pfam" id="PF12816"/>
    </source>
</evidence>
<dbReference type="InterPro" id="IPR025941">
    <property type="entry name" value="Vps8_central_dom"/>
</dbReference>
<dbReference type="PANTHER" id="PTHR12616">
    <property type="entry name" value="VACUOLAR PROTEIN SORTING VPS41"/>
    <property type="match status" value="1"/>
</dbReference>